<sequence length="276" mass="29345">MPGRWRSVCVGSPREAGGLANRRRITVDADVVWDDVVDVVCTDAGYAGMICAIATSEHGGDVMIAGQQRRTRMWFDSLRGDPATTAYVAELAGDIDLKRLPADEEALPVRTAQAYREPSTNKRRRTVPAFDGGRLRRWAASCIASPTGYLYTRVTDWPSETVQSADGDLLEVYAPDLGATSADAGVLAGLTAQARNHRVHVHPVDAVSRLVFEDNTVAGVVFATADGPLAIRARHGVLVCGGAPAGDDVPLAAGLRPALVGRTASRFGRVELLSAQ</sequence>
<accession>A0A9X2YDC9</accession>
<dbReference type="SUPFAM" id="SSF51905">
    <property type="entry name" value="FAD/NAD(P)-binding domain"/>
    <property type="match status" value="1"/>
</dbReference>
<reference evidence="4" key="1">
    <citation type="submission" date="2020-07" db="EMBL/GenBank/DDBJ databases">
        <authorList>
            <person name="Pettersson B.M.F."/>
            <person name="Behra P.R.K."/>
            <person name="Ramesh M."/>
            <person name="Das S."/>
            <person name="Dasgupta S."/>
            <person name="Kirsebom L.A."/>
        </authorList>
    </citation>
    <scope>NUCLEOTIDE SEQUENCE</scope>
    <source>
        <strain evidence="4">DSM 45406</strain>
    </source>
</reference>
<feature type="domain" description="FAD-dependent oxidoreductase 2 FAD-binding" evidence="3">
    <location>
        <begin position="44"/>
        <end position="250"/>
    </location>
</feature>
<dbReference type="InterPro" id="IPR003953">
    <property type="entry name" value="FAD-dep_OxRdtase_2_FAD-bd"/>
</dbReference>
<keyword evidence="2" id="KW-0560">Oxidoreductase</keyword>
<dbReference type="GO" id="GO:0016491">
    <property type="term" value="F:oxidoreductase activity"/>
    <property type="evidence" value="ECO:0007669"/>
    <property type="project" value="UniProtKB-KW"/>
</dbReference>
<dbReference type="Pfam" id="PF00890">
    <property type="entry name" value="FAD_binding_2"/>
    <property type="match status" value="1"/>
</dbReference>
<protein>
    <submittedName>
        <fullName evidence="4">FAD-binding protein</fullName>
    </submittedName>
</protein>
<keyword evidence="1" id="KW-0285">Flavoprotein</keyword>
<evidence type="ECO:0000313" key="5">
    <source>
        <dbReference type="Proteomes" id="UP001140272"/>
    </source>
</evidence>
<dbReference type="Gene3D" id="3.50.50.60">
    <property type="entry name" value="FAD/NAD(P)-binding domain"/>
    <property type="match status" value="1"/>
</dbReference>
<dbReference type="EMBL" id="JACKRN010000491">
    <property type="protein sequence ID" value="MCV7071404.1"/>
    <property type="molecule type" value="Genomic_DNA"/>
</dbReference>
<comment type="caution">
    <text evidence="4">The sequence shown here is derived from an EMBL/GenBank/DDBJ whole genome shotgun (WGS) entry which is preliminary data.</text>
</comment>
<evidence type="ECO:0000256" key="2">
    <source>
        <dbReference type="ARBA" id="ARBA00023002"/>
    </source>
</evidence>
<proteinExistence type="predicted"/>
<organism evidence="4 5">
    <name type="scientific">Mycolicibacterium rufum</name>
    <dbReference type="NCBI Taxonomy" id="318424"/>
    <lineage>
        <taxon>Bacteria</taxon>
        <taxon>Bacillati</taxon>
        <taxon>Actinomycetota</taxon>
        <taxon>Actinomycetes</taxon>
        <taxon>Mycobacteriales</taxon>
        <taxon>Mycobacteriaceae</taxon>
        <taxon>Mycolicibacterium</taxon>
    </lineage>
</organism>
<evidence type="ECO:0000256" key="1">
    <source>
        <dbReference type="ARBA" id="ARBA00022630"/>
    </source>
</evidence>
<dbReference type="InterPro" id="IPR036188">
    <property type="entry name" value="FAD/NAD-bd_sf"/>
</dbReference>
<gene>
    <name evidence="4" type="ORF">H7H73_14190</name>
</gene>
<reference evidence="4" key="2">
    <citation type="journal article" date="2022" name="BMC Genomics">
        <title>Comparative genome analysis of mycobacteria focusing on tRNA and non-coding RNA.</title>
        <authorList>
            <person name="Behra P.R.K."/>
            <person name="Pettersson B.M.F."/>
            <person name="Ramesh M."/>
            <person name="Das S."/>
            <person name="Dasgupta S."/>
            <person name="Kirsebom L.A."/>
        </authorList>
    </citation>
    <scope>NUCLEOTIDE SEQUENCE</scope>
    <source>
        <strain evidence="4">DSM 45406</strain>
    </source>
</reference>
<dbReference type="Proteomes" id="UP001140272">
    <property type="component" value="Unassembled WGS sequence"/>
</dbReference>
<name>A0A9X2YDC9_9MYCO</name>
<evidence type="ECO:0000313" key="4">
    <source>
        <dbReference type="EMBL" id="MCV7071404.1"/>
    </source>
</evidence>
<dbReference type="AlphaFoldDB" id="A0A9X2YDC9"/>
<evidence type="ECO:0000259" key="3">
    <source>
        <dbReference type="Pfam" id="PF00890"/>
    </source>
</evidence>